<dbReference type="InterPro" id="IPR023696">
    <property type="entry name" value="Ureohydrolase_dom_sf"/>
</dbReference>
<comment type="similarity">
    <text evidence="4">Belongs to the arginase family.</text>
</comment>
<evidence type="ECO:0000256" key="3">
    <source>
        <dbReference type="ARBA" id="ARBA00023211"/>
    </source>
</evidence>
<keyword evidence="3" id="KW-0464">Manganese</keyword>
<evidence type="ECO:0000256" key="1">
    <source>
        <dbReference type="ARBA" id="ARBA00022723"/>
    </source>
</evidence>
<dbReference type="CDD" id="cd09999">
    <property type="entry name" value="Arginase-like_1"/>
    <property type="match status" value="1"/>
</dbReference>
<evidence type="ECO:0000313" key="5">
    <source>
        <dbReference type="EMBL" id="AXV04996.1"/>
    </source>
</evidence>
<dbReference type="KEGG" id="euz:DVS28_a0289"/>
<reference evidence="5 6" key="1">
    <citation type="submission" date="2018-09" db="EMBL/GenBank/DDBJ databases">
        <title>Complete genome sequence of Euzebya sp. DY32-46 isolated from seawater of Pacific Ocean.</title>
        <authorList>
            <person name="Xu L."/>
            <person name="Wu Y.-H."/>
            <person name="Xu X.-W."/>
        </authorList>
    </citation>
    <scope>NUCLEOTIDE SEQUENCE [LARGE SCALE GENOMIC DNA]</scope>
    <source>
        <strain evidence="5 6">DY32-46</strain>
    </source>
</reference>
<keyword evidence="6" id="KW-1185">Reference proteome</keyword>
<dbReference type="GO" id="GO:0005829">
    <property type="term" value="C:cytosol"/>
    <property type="evidence" value="ECO:0007669"/>
    <property type="project" value="TreeGrafter"/>
</dbReference>
<evidence type="ECO:0000313" key="6">
    <source>
        <dbReference type="Proteomes" id="UP000264006"/>
    </source>
</evidence>
<dbReference type="SUPFAM" id="SSF52768">
    <property type="entry name" value="Arginase/deacetylase"/>
    <property type="match status" value="1"/>
</dbReference>
<evidence type="ECO:0000256" key="4">
    <source>
        <dbReference type="PROSITE-ProRule" id="PRU00742"/>
    </source>
</evidence>
<protein>
    <submittedName>
        <fullName evidence="5">Arginase</fullName>
    </submittedName>
</protein>
<dbReference type="GO" id="GO:0030145">
    <property type="term" value="F:manganese ion binding"/>
    <property type="evidence" value="ECO:0007669"/>
    <property type="project" value="TreeGrafter"/>
</dbReference>
<dbReference type="Pfam" id="PF00491">
    <property type="entry name" value="Arginase"/>
    <property type="match status" value="1"/>
</dbReference>
<dbReference type="GO" id="GO:0004053">
    <property type="term" value="F:arginase activity"/>
    <property type="evidence" value="ECO:0007669"/>
    <property type="project" value="TreeGrafter"/>
</dbReference>
<name>A0A346XRZ9_9ACTN</name>
<proteinExistence type="inferred from homology"/>
<dbReference type="RefSeq" id="WP_114589863.1">
    <property type="nucleotide sequence ID" value="NZ_CP031165.1"/>
</dbReference>
<dbReference type="AlphaFoldDB" id="A0A346XRZ9"/>
<dbReference type="PANTHER" id="PTHR43782">
    <property type="entry name" value="ARGINASE"/>
    <property type="match status" value="1"/>
</dbReference>
<dbReference type="InterPro" id="IPR006035">
    <property type="entry name" value="Ureohydrolase"/>
</dbReference>
<keyword evidence="2" id="KW-0378">Hydrolase</keyword>
<evidence type="ECO:0000256" key="2">
    <source>
        <dbReference type="ARBA" id="ARBA00022801"/>
    </source>
</evidence>
<keyword evidence="1" id="KW-0479">Metal-binding</keyword>
<dbReference type="PANTHER" id="PTHR43782:SF3">
    <property type="entry name" value="ARGINASE"/>
    <property type="match status" value="1"/>
</dbReference>
<dbReference type="PROSITE" id="PS51409">
    <property type="entry name" value="ARGINASE_2"/>
    <property type="match status" value="1"/>
</dbReference>
<dbReference type="EMBL" id="CP031165">
    <property type="protein sequence ID" value="AXV04996.1"/>
    <property type="molecule type" value="Genomic_DNA"/>
</dbReference>
<dbReference type="OrthoDB" id="7331788at2"/>
<accession>A0A346XRZ9</accession>
<dbReference type="Proteomes" id="UP000264006">
    <property type="component" value="Chromosome"/>
</dbReference>
<gene>
    <name evidence="5" type="ORF">DVS28_a0289</name>
</gene>
<dbReference type="Gene3D" id="3.40.800.10">
    <property type="entry name" value="Ureohydrolase domain"/>
    <property type="match status" value="1"/>
</dbReference>
<sequence length="220" mass="22875">MSTTPESAPPLTIAVPLWQGSSVADAERIEAGTQMVLEALGGDHESLAVPDLPRGGAAVEATRVALAATLAELPPDAPIRIVGGDCSADLAALQRSVADPGVRVLWPDAHADANTVMSSPSGAVHGMVARTAMAEAPNRLVYLGVRATDPEEQRWIDEHTIPVLPVDASVDQVLAALDGASAVHIHLDLDVLDAMHFTSIDFPEPYGVKPDHLTAILAAS</sequence>
<organism evidence="5 6">
    <name type="scientific">Euzebya pacifica</name>
    <dbReference type="NCBI Taxonomy" id="1608957"/>
    <lineage>
        <taxon>Bacteria</taxon>
        <taxon>Bacillati</taxon>
        <taxon>Actinomycetota</taxon>
        <taxon>Nitriliruptoria</taxon>
        <taxon>Euzebyales</taxon>
    </lineage>
</organism>